<evidence type="ECO:0000313" key="2">
    <source>
        <dbReference type="Proteomes" id="UP000010480"/>
    </source>
</evidence>
<keyword evidence="1" id="KW-0614">Plasmid</keyword>
<dbReference type="KEGG" id="can:Cyan10605_3509"/>
<protein>
    <submittedName>
        <fullName evidence="1">Uncharacterized protein</fullName>
    </submittedName>
</protein>
<accession>K9Z9Z3</accession>
<evidence type="ECO:0000313" key="1">
    <source>
        <dbReference type="EMBL" id="AFZ55542.1"/>
    </source>
</evidence>
<organism evidence="1 2">
    <name type="scientific">Cyanobacterium aponinum (strain PCC 10605)</name>
    <dbReference type="NCBI Taxonomy" id="755178"/>
    <lineage>
        <taxon>Bacteria</taxon>
        <taxon>Bacillati</taxon>
        <taxon>Cyanobacteriota</taxon>
        <taxon>Cyanophyceae</taxon>
        <taxon>Oscillatoriophycideae</taxon>
        <taxon>Chroococcales</taxon>
        <taxon>Geminocystaceae</taxon>
        <taxon>Cyanobacterium</taxon>
    </lineage>
</organism>
<name>K9Z9Z3_CYAAP</name>
<sequence length="712" mass="82870">MLCHFLIGVPASGKSTFAQLLAKTGNYQIISTDTIRQQLYGDEVIQGNWLKIEDEVINQMKEAIALKQGIIYDATNAQRAWRMDLLSKIQKQIGKIDWLGWYLNLDLKIAQTWNSQRERTVPDNIIERMSDSLQQFPPHVAEGFINIVEIKQPQQCNLSFIEEKLNGLERCIINRNNRTKIENIILHRYSKLLDFDRLMHLISLLIAYPELGNLQYAYPDILEQIFGNPVTFDDSLSEISAVMAKLKGNIYADKLAIEKDLQFLINYGLIKHNITEPKYESSLTEINDNLDDIITHYASDKYTFERILNTIKTIADYPFLPNVKADFLNQLCPNEQSVKDSSKSNLSGHLTNLTYKLMKLEKCPDKHLKARRDLLRKDIQFILKPYQILPKTMRNGYFLGTGILSERELIETFRLLQTQAKNIDDPLALNLYNRFKDKMKWANFYDHYTYPVRVIANRSMIDIKSLDSKTLSNQTQRIQEIIEQGKLVTLNKFANRGSYEGEEKGAFCAWLLQIVFYNFAWYLGFEQEGGENHKLFRFERLDRLYIQKETDKTRTITEQKKALNKLTKLLSASYGLYLGNDVEQQKLFLSSDKQKAQETVELWFTEKIFGFIAEGTKRFPTQQMKMTKPPRSLSNSNSSLFSLSKSKNPQYPYRFQVTLPIWSLDEFDFIRWILGFGGEVKVHKPKKLQEKIITLSSNTIDVYQQQKIESVL</sequence>
<dbReference type="Pfam" id="PF13671">
    <property type="entry name" value="AAA_33"/>
    <property type="match status" value="1"/>
</dbReference>
<gene>
    <name evidence="1" type="ordered locus">Cyan10605_3509</name>
</gene>
<dbReference type="eggNOG" id="COG4639">
    <property type="taxonomic scope" value="Bacteria"/>
</dbReference>
<dbReference type="HOGENOM" id="CLU_023681_0_0_3"/>
<dbReference type="EMBL" id="CP003948">
    <property type="protein sequence ID" value="AFZ55542.1"/>
    <property type="molecule type" value="Genomic_DNA"/>
</dbReference>
<dbReference type="RefSeq" id="WP_015221259.1">
    <property type="nucleotide sequence ID" value="NC_019777.1"/>
</dbReference>
<keyword evidence="2" id="KW-1185">Reference proteome</keyword>
<dbReference type="AlphaFoldDB" id="K9Z9Z3"/>
<dbReference type="InterPro" id="IPR027417">
    <property type="entry name" value="P-loop_NTPase"/>
</dbReference>
<dbReference type="Gene3D" id="3.40.50.300">
    <property type="entry name" value="P-loop containing nucleotide triphosphate hydrolases"/>
    <property type="match status" value="1"/>
</dbReference>
<dbReference type="SUPFAM" id="SSF52540">
    <property type="entry name" value="P-loop containing nucleoside triphosphate hydrolases"/>
    <property type="match status" value="1"/>
</dbReference>
<reference evidence="2" key="1">
    <citation type="journal article" date="2013" name="Proc. Natl. Acad. Sci. U.S.A.">
        <title>Improving the coverage of the cyanobacterial phylum using diversity-driven genome sequencing.</title>
        <authorList>
            <person name="Shih P.M."/>
            <person name="Wu D."/>
            <person name="Latifi A."/>
            <person name="Axen S.D."/>
            <person name="Fewer D.P."/>
            <person name="Talla E."/>
            <person name="Calteau A."/>
            <person name="Cai F."/>
            <person name="Tandeau de Marsac N."/>
            <person name="Rippka R."/>
            <person name="Herdman M."/>
            <person name="Sivonen K."/>
            <person name="Coursin T."/>
            <person name="Laurent T."/>
            <person name="Goodwin L."/>
            <person name="Nolan M."/>
            <person name="Davenport K.W."/>
            <person name="Han C.S."/>
            <person name="Rubin E.M."/>
            <person name="Eisen J.A."/>
            <person name="Woyke T."/>
            <person name="Gugger M."/>
            <person name="Kerfeld C.A."/>
        </authorList>
    </citation>
    <scope>NUCLEOTIDE SEQUENCE [LARGE SCALE GENOMIC DNA]</scope>
    <source>
        <strain evidence="2">PCC 10605</strain>
        <plasmid evidence="2">Plasmid pCYAN10605.01</plasmid>
    </source>
</reference>
<dbReference type="Proteomes" id="UP000010480">
    <property type="component" value="Plasmid pCYAN10605.01"/>
</dbReference>
<dbReference type="OrthoDB" id="484613at2"/>
<proteinExistence type="predicted"/>
<geneLocation type="plasmid" evidence="1 2">
    <name>pCYAN10605.01</name>
</geneLocation>